<reference evidence="2" key="1">
    <citation type="journal article" date="2019" name="bioRxiv">
        <title>The Genome of the Zebra Mussel, Dreissena polymorpha: A Resource for Invasive Species Research.</title>
        <authorList>
            <person name="McCartney M.A."/>
            <person name="Auch B."/>
            <person name="Kono T."/>
            <person name="Mallez S."/>
            <person name="Zhang Y."/>
            <person name="Obille A."/>
            <person name="Becker A."/>
            <person name="Abrahante J.E."/>
            <person name="Garbe J."/>
            <person name="Badalamenti J.P."/>
            <person name="Herman A."/>
            <person name="Mangelson H."/>
            <person name="Liachko I."/>
            <person name="Sullivan S."/>
            <person name="Sone E.D."/>
            <person name="Koren S."/>
            <person name="Silverstein K.A.T."/>
            <person name="Beckman K.B."/>
            <person name="Gohl D.M."/>
        </authorList>
    </citation>
    <scope>NUCLEOTIDE SEQUENCE</scope>
    <source>
        <strain evidence="2">Duluth1</strain>
        <tissue evidence="2">Whole animal</tissue>
    </source>
</reference>
<proteinExistence type="predicted"/>
<gene>
    <name evidence="2" type="ORF">DPMN_088574</name>
</gene>
<sequence length="154" mass="17224">MITIIFERKNVTSKTPPGRHVFLPIQTIFELNLLTCFHYTHIEKTAPPPGGHFHDDWAKIVTSRVFTRNTALPPGGHLHEDWGSIVTSTVFTSFELSRGIVRTNILTKFHKDHTRNVASRVFTRQNIDDGHTTDAGRTKGNPKSSPGAHCAQVS</sequence>
<feature type="region of interest" description="Disordered" evidence="1">
    <location>
        <begin position="123"/>
        <end position="154"/>
    </location>
</feature>
<accession>A0A9D4KUC1</accession>
<keyword evidence="3" id="KW-1185">Reference proteome</keyword>
<evidence type="ECO:0000313" key="2">
    <source>
        <dbReference type="EMBL" id="KAH3846275.1"/>
    </source>
</evidence>
<dbReference type="EMBL" id="JAIWYP010000003">
    <property type="protein sequence ID" value="KAH3846275.1"/>
    <property type="molecule type" value="Genomic_DNA"/>
</dbReference>
<organism evidence="2 3">
    <name type="scientific">Dreissena polymorpha</name>
    <name type="common">Zebra mussel</name>
    <name type="synonym">Mytilus polymorpha</name>
    <dbReference type="NCBI Taxonomy" id="45954"/>
    <lineage>
        <taxon>Eukaryota</taxon>
        <taxon>Metazoa</taxon>
        <taxon>Spiralia</taxon>
        <taxon>Lophotrochozoa</taxon>
        <taxon>Mollusca</taxon>
        <taxon>Bivalvia</taxon>
        <taxon>Autobranchia</taxon>
        <taxon>Heteroconchia</taxon>
        <taxon>Euheterodonta</taxon>
        <taxon>Imparidentia</taxon>
        <taxon>Neoheterodontei</taxon>
        <taxon>Myida</taxon>
        <taxon>Dreissenoidea</taxon>
        <taxon>Dreissenidae</taxon>
        <taxon>Dreissena</taxon>
    </lineage>
</organism>
<protein>
    <submittedName>
        <fullName evidence="2">Uncharacterized protein</fullName>
    </submittedName>
</protein>
<name>A0A9D4KUC1_DREPO</name>
<evidence type="ECO:0000313" key="3">
    <source>
        <dbReference type="Proteomes" id="UP000828390"/>
    </source>
</evidence>
<dbReference type="Proteomes" id="UP000828390">
    <property type="component" value="Unassembled WGS sequence"/>
</dbReference>
<dbReference type="AlphaFoldDB" id="A0A9D4KUC1"/>
<comment type="caution">
    <text evidence="2">The sequence shown here is derived from an EMBL/GenBank/DDBJ whole genome shotgun (WGS) entry which is preliminary data.</text>
</comment>
<feature type="compositionally biased region" description="Basic and acidic residues" evidence="1">
    <location>
        <begin position="126"/>
        <end position="137"/>
    </location>
</feature>
<evidence type="ECO:0000256" key="1">
    <source>
        <dbReference type="SAM" id="MobiDB-lite"/>
    </source>
</evidence>
<reference evidence="2" key="2">
    <citation type="submission" date="2020-11" db="EMBL/GenBank/DDBJ databases">
        <authorList>
            <person name="McCartney M.A."/>
            <person name="Auch B."/>
            <person name="Kono T."/>
            <person name="Mallez S."/>
            <person name="Becker A."/>
            <person name="Gohl D.M."/>
            <person name="Silverstein K.A.T."/>
            <person name="Koren S."/>
            <person name="Bechman K.B."/>
            <person name="Herman A."/>
            <person name="Abrahante J.E."/>
            <person name="Garbe J."/>
        </authorList>
    </citation>
    <scope>NUCLEOTIDE SEQUENCE</scope>
    <source>
        <strain evidence="2">Duluth1</strain>
        <tissue evidence="2">Whole animal</tissue>
    </source>
</reference>